<dbReference type="InterPro" id="IPR003594">
    <property type="entry name" value="HATPase_dom"/>
</dbReference>
<evidence type="ECO:0000256" key="2">
    <source>
        <dbReference type="ARBA" id="ARBA00004370"/>
    </source>
</evidence>
<keyword evidence="11" id="KW-0472">Membrane</keyword>
<dbReference type="GO" id="GO:0016020">
    <property type="term" value="C:membrane"/>
    <property type="evidence" value="ECO:0007669"/>
    <property type="project" value="UniProtKB-SubCell"/>
</dbReference>
<dbReference type="SUPFAM" id="SSF52172">
    <property type="entry name" value="CheY-like"/>
    <property type="match status" value="1"/>
</dbReference>
<dbReference type="SMART" id="SM00387">
    <property type="entry name" value="HATPase_c"/>
    <property type="match status" value="1"/>
</dbReference>
<keyword evidence="5 10" id="KW-0597">Phosphoprotein</keyword>
<name>A0A395V5J7_9FIRM</name>
<dbReference type="Gene3D" id="3.40.50.2300">
    <property type="match status" value="1"/>
</dbReference>
<dbReference type="SUPFAM" id="SSF47384">
    <property type="entry name" value="Homodimeric domain of signal transducing histidine kinase"/>
    <property type="match status" value="1"/>
</dbReference>
<evidence type="ECO:0000256" key="6">
    <source>
        <dbReference type="ARBA" id="ARBA00022679"/>
    </source>
</evidence>
<protein>
    <recommendedName>
        <fullName evidence="4">Stage 0 sporulation protein A homolog</fullName>
        <ecNumber evidence="3">2.7.13.3</ecNumber>
    </recommendedName>
</protein>
<proteinExistence type="predicted"/>
<dbReference type="PANTHER" id="PTHR45339">
    <property type="entry name" value="HYBRID SIGNAL TRANSDUCTION HISTIDINE KINASE J"/>
    <property type="match status" value="1"/>
</dbReference>
<dbReference type="CDD" id="cd17546">
    <property type="entry name" value="REC_hyHK_CKI1_RcsC-like"/>
    <property type="match status" value="1"/>
</dbReference>
<evidence type="ECO:0000259" key="12">
    <source>
        <dbReference type="PROSITE" id="PS50109"/>
    </source>
</evidence>
<keyword evidence="8" id="KW-0902">Two-component regulatory system</keyword>
<evidence type="ECO:0000259" key="13">
    <source>
        <dbReference type="PROSITE" id="PS50110"/>
    </source>
</evidence>
<comment type="subcellular location">
    <subcellularLocation>
        <location evidence="2">Membrane</location>
    </subcellularLocation>
</comment>
<dbReference type="Pfam" id="PF00512">
    <property type="entry name" value="HisKA"/>
    <property type="match status" value="1"/>
</dbReference>
<evidence type="ECO:0000256" key="10">
    <source>
        <dbReference type="PROSITE-ProRule" id="PRU00169"/>
    </source>
</evidence>
<dbReference type="InterPro" id="IPR036890">
    <property type="entry name" value="HATPase_C_sf"/>
</dbReference>
<dbReference type="InterPro" id="IPR011006">
    <property type="entry name" value="CheY-like_superfamily"/>
</dbReference>
<evidence type="ECO:0000313" key="14">
    <source>
        <dbReference type="EMBL" id="RGS39472.1"/>
    </source>
</evidence>
<dbReference type="SMART" id="SM00448">
    <property type="entry name" value="REC"/>
    <property type="match status" value="1"/>
</dbReference>
<comment type="function">
    <text evidence="9">May play the central regulatory role in sporulation. It may be an element of the effector pathway responsible for the activation of sporulation genes in response to nutritional stress. Spo0A may act in concert with spo0H (a sigma factor) to control the expression of some genes that are critical to the sporulation process.</text>
</comment>
<gene>
    <name evidence="14" type="ORF">DWX93_11005</name>
</gene>
<dbReference type="Proteomes" id="UP000266172">
    <property type="component" value="Unassembled WGS sequence"/>
</dbReference>
<dbReference type="Gene3D" id="1.10.287.130">
    <property type="match status" value="1"/>
</dbReference>
<comment type="catalytic activity">
    <reaction evidence="1">
        <text>ATP + protein L-histidine = ADP + protein N-phospho-L-histidine.</text>
        <dbReference type="EC" id="2.7.13.3"/>
    </reaction>
</comment>
<dbReference type="AlphaFoldDB" id="A0A395V5J7"/>
<keyword evidence="11" id="KW-1133">Transmembrane helix</keyword>
<evidence type="ECO:0000256" key="7">
    <source>
        <dbReference type="ARBA" id="ARBA00022777"/>
    </source>
</evidence>
<dbReference type="InterPro" id="IPR001789">
    <property type="entry name" value="Sig_transdc_resp-reg_receiver"/>
</dbReference>
<dbReference type="InterPro" id="IPR036097">
    <property type="entry name" value="HisK_dim/P_sf"/>
</dbReference>
<dbReference type="PANTHER" id="PTHR45339:SF5">
    <property type="entry name" value="HISTIDINE KINASE"/>
    <property type="match status" value="1"/>
</dbReference>
<dbReference type="RefSeq" id="WP_118097686.1">
    <property type="nucleotide sequence ID" value="NZ_JACLAS010000010.1"/>
</dbReference>
<dbReference type="InterPro" id="IPR003661">
    <property type="entry name" value="HisK_dim/P_dom"/>
</dbReference>
<dbReference type="FunFam" id="3.30.565.10:FF:000006">
    <property type="entry name" value="Sensor histidine kinase WalK"/>
    <property type="match status" value="1"/>
</dbReference>
<evidence type="ECO:0000256" key="4">
    <source>
        <dbReference type="ARBA" id="ARBA00018672"/>
    </source>
</evidence>
<dbReference type="CDD" id="cd00082">
    <property type="entry name" value="HisKA"/>
    <property type="match status" value="1"/>
</dbReference>
<dbReference type="PROSITE" id="PS50109">
    <property type="entry name" value="HIS_KIN"/>
    <property type="match status" value="1"/>
</dbReference>
<accession>A0A395V5J7</accession>
<dbReference type="Gene3D" id="3.30.565.10">
    <property type="entry name" value="Histidine kinase-like ATPase, C-terminal domain"/>
    <property type="match status" value="1"/>
</dbReference>
<dbReference type="InterPro" id="IPR005467">
    <property type="entry name" value="His_kinase_dom"/>
</dbReference>
<reference evidence="14 15" key="1">
    <citation type="submission" date="2018-08" db="EMBL/GenBank/DDBJ databases">
        <title>A genome reference for cultivated species of the human gut microbiota.</title>
        <authorList>
            <person name="Zou Y."/>
            <person name="Xue W."/>
            <person name="Luo G."/>
        </authorList>
    </citation>
    <scope>NUCLEOTIDE SEQUENCE [LARGE SCALE GENOMIC DNA]</scope>
    <source>
        <strain evidence="14 15">AF22-12AC</strain>
    </source>
</reference>
<keyword evidence="7" id="KW-0418">Kinase</keyword>
<dbReference type="Pfam" id="PF02518">
    <property type="entry name" value="HATPase_c"/>
    <property type="match status" value="1"/>
</dbReference>
<dbReference type="InterPro" id="IPR004358">
    <property type="entry name" value="Sig_transdc_His_kin-like_C"/>
</dbReference>
<dbReference type="Pfam" id="PF00072">
    <property type="entry name" value="Response_reg"/>
    <property type="match status" value="1"/>
</dbReference>
<evidence type="ECO:0000256" key="1">
    <source>
        <dbReference type="ARBA" id="ARBA00000085"/>
    </source>
</evidence>
<comment type="caution">
    <text evidence="14">The sequence shown here is derived from an EMBL/GenBank/DDBJ whole genome shotgun (WGS) entry which is preliminary data.</text>
</comment>
<evidence type="ECO:0000256" key="5">
    <source>
        <dbReference type="ARBA" id="ARBA00022553"/>
    </source>
</evidence>
<evidence type="ECO:0000313" key="15">
    <source>
        <dbReference type="Proteomes" id="UP000266172"/>
    </source>
</evidence>
<feature type="domain" description="Response regulatory" evidence="13">
    <location>
        <begin position="298"/>
        <end position="419"/>
    </location>
</feature>
<dbReference type="EC" id="2.7.13.3" evidence="3"/>
<feature type="transmembrane region" description="Helical" evidence="11">
    <location>
        <begin position="6"/>
        <end position="26"/>
    </location>
</feature>
<evidence type="ECO:0000256" key="8">
    <source>
        <dbReference type="ARBA" id="ARBA00023012"/>
    </source>
</evidence>
<evidence type="ECO:0000256" key="9">
    <source>
        <dbReference type="ARBA" id="ARBA00024867"/>
    </source>
</evidence>
<evidence type="ECO:0000256" key="11">
    <source>
        <dbReference type="SAM" id="Phobius"/>
    </source>
</evidence>
<sequence>MGESGILLLIFLLLLGAILAVSIVLIRKAERERDEALQHVADARTDFLSRISNDIKTPMNVIMGMTAVGLEESDHPEKMVECLGKIDTASRFLMGLLNDLVDVSMIELGRFRLHPKPYALEDFMEAIRDMTEPECAKKGITFYMSGGENNLNVMVDPIRLEQLFFNLLGNAVKFTPEGGEISFRVCNYAVHSGTFSADYVVADTGIGMSREFQKLLFEPFTQERRDEAERRHGSGLGLAITQNIVQQLGGSIAVTSAIGEGTKVKVHLDLPLADIQPQKEVARGGGSRQAFAALEGKRVLLAEDHPLNVEITRKLLERRGVEVVCAEDGRQALELFMERKEHYFDAILMDIVMPKMDGFEAARQIRRVPHKDAQMIPIIAMSAKDAREDMDACKEAGMNDYLAKPVEPQRLYQVLAEYLENPM</sequence>
<evidence type="ECO:0000256" key="3">
    <source>
        <dbReference type="ARBA" id="ARBA00012438"/>
    </source>
</evidence>
<dbReference type="SMART" id="SM00388">
    <property type="entry name" value="HisKA"/>
    <property type="match status" value="1"/>
</dbReference>
<dbReference type="PRINTS" id="PR00344">
    <property type="entry name" value="BCTRLSENSOR"/>
</dbReference>
<dbReference type="GO" id="GO:0000155">
    <property type="term" value="F:phosphorelay sensor kinase activity"/>
    <property type="evidence" value="ECO:0007669"/>
    <property type="project" value="InterPro"/>
</dbReference>
<keyword evidence="6" id="KW-0808">Transferase</keyword>
<dbReference type="PROSITE" id="PS50110">
    <property type="entry name" value="RESPONSE_REGULATORY"/>
    <property type="match status" value="1"/>
</dbReference>
<feature type="modified residue" description="4-aspartylphosphate" evidence="10">
    <location>
        <position position="350"/>
    </location>
</feature>
<feature type="domain" description="Histidine kinase" evidence="12">
    <location>
        <begin position="50"/>
        <end position="272"/>
    </location>
</feature>
<organism evidence="14 15">
    <name type="scientific">Roseburia hominis</name>
    <dbReference type="NCBI Taxonomy" id="301301"/>
    <lineage>
        <taxon>Bacteria</taxon>
        <taxon>Bacillati</taxon>
        <taxon>Bacillota</taxon>
        <taxon>Clostridia</taxon>
        <taxon>Lachnospirales</taxon>
        <taxon>Lachnospiraceae</taxon>
        <taxon>Roseburia</taxon>
    </lineage>
</organism>
<dbReference type="EMBL" id="QRVL01000009">
    <property type="protein sequence ID" value="RGS39472.1"/>
    <property type="molecule type" value="Genomic_DNA"/>
</dbReference>
<dbReference type="SUPFAM" id="SSF55874">
    <property type="entry name" value="ATPase domain of HSP90 chaperone/DNA topoisomerase II/histidine kinase"/>
    <property type="match status" value="1"/>
</dbReference>
<keyword evidence="11" id="KW-0812">Transmembrane</keyword>